<reference evidence="1" key="2">
    <citation type="submission" date="2018-10" db="UniProtKB">
        <authorList>
            <consortium name="EnsemblPlants"/>
        </authorList>
    </citation>
    <scope>IDENTIFICATION</scope>
</reference>
<organism evidence="1">
    <name type="scientific">Triticum aestivum</name>
    <name type="common">Wheat</name>
    <dbReference type="NCBI Taxonomy" id="4565"/>
    <lineage>
        <taxon>Eukaryota</taxon>
        <taxon>Viridiplantae</taxon>
        <taxon>Streptophyta</taxon>
        <taxon>Embryophyta</taxon>
        <taxon>Tracheophyta</taxon>
        <taxon>Spermatophyta</taxon>
        <taxon>Magnoliopsida</taxon>
        <taxon>Liliopsida</taxon>
        <taxon>Poales</taxon>
        <taxon>Poaceae</taxon>
        <taxon>BOP clade</taxon>
        <taxon>Pooideae</taxon>
        <taxon>Triticodae</taxon>
        <taxon>Triticeae</taxon>
        <taxon>Triticinae</taxon>
        <taxon>Triticum</taxon>
    </lineage>
</organism>
<dbReference type="Gramene" id="TraesCS3D03G0642500.1">
    <property type="protein sequence ID" value="TraesCS3D03G0642500.1.CDS1"/>
    <property type="gene ID" value="TraesCS3D03G0642500"/>
</dbReference>
<dbReference type="OMA" id="PENIMHA"/>
<protein>
    <submittedName>
        <fullName evidence="1">Uncharacterized protein</fullName>
    </submittedName>
</protein>
<dbReference type="Proteomes" id="UP000019116">
    <property type="component" value="Chromosome 3D"/>
</dbReference>
<evidence type="ECO:0000313" key="2">
    <source>
        <dbReference type="Proteomes" id="UP000019116"/>
    </source>
</evidence>
<evidence type="ECO:0000313" key="1">
    <source>
        <dbReference type="EnsemblPlants" id="TraesCS3D02G277400.1.cds1"/>
    </source>
</evidence>
<dbReference type="EnsemblPlants" id="TraesCS3D02G277400.1">
    <property type="protein sequence ID" value="TraesCS3D02G277400.1.cds1"/>
    <property type="gene ID" value="TraesCS3D02G277400"/>
</dbReference>
<keyword evidence="2" id="KW-1185">Reference proteome</keyword>
<proteinExistence type="predicted"/>
<dbReference type="OrthoDB" id="714487at2759"/>
<dbReference type="Gramene" id="TraesROB_scaffold_066022_01G000100.1">
    <property type="protein sequence ID" value="TraesROB_scaffold_066022_01G000100.1"/>
    <property type="gene ID" value="TraesROB_scaffold_066022_01G000100"/>
</dbReference>
<dbReference type="Gramene" id="TraesCS3D02G277400.1">
    <property type="protein sequence ID" value="TraesCS3D02G277400.1.cds1"/>
    <property type="gene ID" value="TraesCS3D02G277400"/>
</dbReference>
<reference evidence="1" key="1">
    <citation type="submission" date="2018-08" db="EMBL/GenBank/DDBJ databases">
        <authorList>
            <person name="Rossello M."/>
        </authorList>
    </citation>
    <scope>NUCLEOTIDE SEQUENCE [LARGE SCALE GENOMIC DNA]</scope>
    <source>
        <strain evidence="1">cv. Chinese Spring</strain>
    </source>
</reference>
<name>A0A3B6GYE9_WHEAT</name>
<dbReference type="AlphaFoldDB" id="A0A3B6GYE9"/>
<sequence>MTISSEGGLSLCRISARVQAKKKVGFATSMAKEAQGLVCRSIGIIRDGEDVTARALDQFELQFKDQLPENIMHALRGLFKIDDAHAASVEEALISHGGAAALDHDEEAVA</sequence>
<accession>A0A3B6GYE9</accession>
<dbReference type="Gramene" id="TraesCLE_scaffold_068537_01G000100.1">
    <property type="protein sequence ID" value="TraesCLE_scaffold_068537_01G000100.1"/>
    <property type="gene ID" value="TraesCLE_scaffold_068537_01G000100"/>
</dbReference>
<dbReference type="Gramene" id="TraesCAD_scaffold_089681_01G000100.1">
    <property type="protein sequence ID" value="TraesCAD_scaffold_089681_01G000100.1"/>
    <property type="gene ID" value="TraesCAD_scaffold_089681_01G000100"/>
</dbReference>
<dbReference type="Gramene" id="TraesWEE_scaffold_059247_01G000500.1">
    <property type="protein sequence ID" value="TraesWEE_scaffold_059247_01G000500.1"/>
    <property type="gene ID" value="TraesWEE_scaffold_059247_01G000500"/>
</dbReference>